<keyword evidence="6 12" id="KW-0547">Nucleotide-binding</keyword>
<evidence type="ECO:0000256" key="11">
    <source>
        <dbReference type="ARBA" id="ARBA00023277"/>
    </source>
</evidence>
<protein>
    <recommendedName>
        <fullName evidence="3 12">Ribokinase</fullName>
        <shortName evidence="12">RK</shortName>
        <ecNumber evidence="2 12">2.7.1.15</ecNumber>
    </recommendedName>
</protein>
<feature type="binding site" evidence="12">
    <location>
        <position position="282"/>
    </location>
    <ligand>
        <name>K(+)</name>
        <dbReference type="ChEBI" id="CHEBI:29103"/>
    </ligand>
</feature>
<proteinExistence type="inferred from homology"/>
<dbReference type="InterPro" id="IPR002173">
    <property type="entry name" value="Carboh/pur_kinase_PfkB_CS"/>
</dbReference>
<evidence type="ECO:0000256" key="8">
    <source>
        <dbReference type="ARBA" id="ARBA00022840"/>
    </source>
</evidence>
<comment type="activity regulation">
    <text evidence="12">Activated by a monovalent cation that binds near, but not in, the active site. The most likely occupant of the site in vivo is potassium. Ion binding induces a conformational change that may alter substrate affinity.</text>
</comment>
<keyword evidence="5 12" id="KW-0479">Metal-binding</keyword>
<dbReference type="GO" id="GO:0046872">
    <property type="term" value="F:metal ion binding"/>
    <property type="evidence" value="ECO:0007669"/>
    <property type="project" value="UniProtKB-KW"/>
</dbReference>
<feature type="binding site" evidence="12">
    <location>
        <begin position="220"/>
        <end position="225"/>
    </location>
    <ligand>
        <name>ATP</name>
        <dbReference type="ChEBI" id="CHEBI:30616"/>
    </ligand>
</feature>
<evidence type="ECO:0000256" key="12">
    <source>
        <dbReference type="HAMAP-Rule" id="MF_01987"/>
    </source>
</evidence>
<comment type="subunit">
    <text evidence="12">Homodimer.</text>
</comment>
<dbReference type="NCBIfam" id="TIGR02152">
    <property type="entry name" value="D_ribokin_bact"/>
    <property type="match status" value="1"/>
</dbReference>
<name>A0A1G4G5E8_9BACT</name>
<feature type="binding site" evidence="12">
    <location>
        <position position="142"/>
    </location>
    <ligand>
        <name>substrate</name>
    </ligand>
</feature>
<dbReference type="PANTHER" id="PTHR10584">
    <property type="entry name" value="SUGAR KINASE"/>
    <property type="match status" value="1"/>
</dbReference>
<feature type="binding site" evidence="12">
    <location>
        <position position="248"/>
    </location>
    <ligand>
        <name>K(+)</name>
        <dbReference type="ChEBI" id="CHEBI:29103"/>
    </ligand>
</feature>
<dbReference type="RefSeq" id="WP_071136331.1">
    <property type="nucleotide sequence ID" value="NZ_LT608328.1"/>
</dbReference>
<keyword evidence="8 12" id="KW-0067">ATP-binding</keyword>
<keyword evidence="11 12" id="KW-0119">Carbohydrate metabolism</keyword>
<evidence type="ECO:0000259" key="13">
    <source>
        <dbReference type="Pfam" id="PF00294"/>
    </source>
</evidence>
<feature type="binding site" evidence="12">
    <location>
        <position position="287"/>
    </location>
    <ligand>
        <name>K(+)</name>
        <dbReference type="ChEBI" id="CHEBI:29103"/>
    </ligand>
</feature>
<evidence type="ECO:0000256" key="7">
    <source>
        <dbReference type="ARBA" id="ARBA00022777"/>
    </source>
</evidence>
<feature type="binding site" evidence="12">
    <location>
        <position position="291"/>
    </location>
    <ligand>
        <name>K(+)</name>
        <dbReference type="ChEBI" id="CHEBI:29103"/>
    </ligand>
</feature>
<keyword evidence="4 12" id="KW-0808">Transferase</keyword>
<dbReference type="InterPro" id="IPR002139">
    <property type="entry name" value="Ribo/fructo_kinase"/>
</dbReference>
<keyword evidence="9 12" id="KW-0460">Magnesium</keyword>
<dbReference type="GO" id="GO:0019303">
    <property type="term" value="P:D-ribose catabolic process"/>
    <property type="evidence" value="ECO:0007669"/>
    <property type="project" value="UniProtKB-UniRule"/>
</dbReference>
<evidence type="ECO:0000256" key="6">
    <source>
        <dbReference type="ARBA" id="ARBA00022741"/>
    </source>
</evidence>
<keyword evidence="15" id="KW-1185">Reference proteome</keyword>
<dbReference type="Pfam" id="PF00294">
    <property type="entry name" value="PfkB"/>
    <property type="match status" value="1"/>
</dbReference>
<keyword evidence="12" id="KW-0963">Cytoplasm</keyword>
<dbReference type="AlphaFoldDB" id="A0A1G4G5E8"/>
<evidence type="ECO:0000256" key="1">
    <source>
        <dbReference type="ARBA" id="ARBA00005380"/>
    </source>
</evidence>
<feature type="binding site" evidence="12">
    <location>
        <begin position="41"/>
        <end position="45"/>
    </location>
    <ligand>
        <name>substrate</name>
    </ligand>
</feature>
<dbReference type="UniPathway" id="UPA00916">
    <property type="reaction ID" value="UER00889"/>
</dbReference>
<evidence type="ECO:0000256" key="5">
    <source>
        <dbReference type="ARBA" id="ARBA00022723"/>
    </source>
</evidence>
<dbReference type="SUPFAM" id="SSF53613">
    <property type="entry name" value="Ribokinase-like"/>
    <property type="match status" value="1"/>
</dbReference>
<evidence type="ECO:0000256" key="2">
    <source>
        <dbReference type="ARBA" id="ARBA00012035"/>
    </source>
</evidence>
<feature type="binding site" evidence="12">
    <location>
        <position position="285"/>
    </location>
    <ligand>
        <name>K(+)</name>
        <dbReference type="ChEBI" id="CHEBI:29103"/>
    </ligand>
</feature>
<feature type="binding site" evidence="12">
    <location>
        <position position="252"/>
    </location>
    <ligand>
        <name>substrate</name>
    </ligand>
</feature>
<keyword evidence="7 12" id="KW-0418">Kinase</keyword>
<comment type="similarity">
    <text evidence="1">Belongs to the carbohydrate kinase pfkB family.</text>
</comment>
<dbReference type="InterPro" id="IPR011877">
    <property type="entry name" value="Ribokinase"/>
</dbReference>
<dbReference type="Proteomes" id="UP000178485">
    <property type="component" value="Chromosome i"/>
</dbReference>
<comment type="caution">
    <text evidence="12">Lacks conserved residue(s) required for the propagation of feature annotation.</text>
</comment>
<reference evidence="14 15" key="1">
    <citation type="submission" date="2016-08" db="EMBL/GenBank/DDBJ databases">
        <authorList>
            <person name="Seilhamer J.J."/>
        </authorList>
    </citation>
    <scope>NUCLEOTIDE SEQUENCE [LARGE SCALE GENOMIC DNA]</scope>
    <source>
        <strain evidence="14">ING2-E5A</strain>
    </source>
</reference>
<comment type="similarity">
    <text evidence="12">Belongs to the carbohydrate kinase PfkB family. Ribokinase subfamily.</text>
</comment>
<comment type="cofactor">
    <cofactor evidence="12">
        <name>Mg(2+)</name>
        <dbReference type="ChEBI" id="CHEBI:18420"/>
    </cofactor>
    <text evidence="12">Requires a divalent cation, most likely magnesium in vivo, as an electrophilic catalyst to aid phosphoryl group transfer. It is the chelate of the metal and the nucleotide that is the actual substrate.</text>
</comment>
<dbReference type="GO" id="GO:0005524">
    <property type="term" value="F:ATP binding"/>
    <property type="evidence" value="ECO:0007669"/>
    <property type="project" value="UniProtKB-UniRule"/>
</dbReference>
<dbReference type="PROSITE" id="PS00584">
    <property type="entry name" value="PFKB_KINASES_2"/>
    <property type="match status" value="1"/>
</dbReference>
<sequence length="309" mass="32988">MQKKQIVVIGSSNLDYIVTMDHFPKGGETLEGLSFTQAMGGKGANQAVAACRSGGKVSFITCVGDDSSGENALVYYNNEGIDTSLSLVKENVTTGAALIWVDKNGENCIIVIPGANRYLTSDQIIPHSDRLIEADTILLQLEIPYETVRTICRVASSHTKIILNAAPAYPIEEEILKSIYMLVVNETEAETITSCKLETIGENAMVEALLKKGVKNVILTLGCKGSIYSNGVEWLQIPAFKVAVKDTTAAGDTFCGALAVGIGKYNDMRKAITFATAAAALCVTTLGAQPSIPGEEEISTFLLENNIIL</sequence>
<dbReference type="PRINTS" id="PR00990">
    <property type="entry name" value="RIBOKINASE"/>
</dbReference>
<feature type="domain" description="Carbohydrate kinase PfkB" evidence="13">
    <location>
        <begin position="4"/>
        <end position="293"/>
    </location>
</feature>
<feature type="binding site" evidence="12">
    <location>
        <position position="246"/>
    </location>
    <ligand>
        <name>K(+)</name>
        <dbReference type="ChEBI" id="CHEBI:29103"/>
    </ligand>
</feature>
<evidence type="ECO:0000313" key="14">
    <source>
        <dbReference type="EMBL" id="SCM56452.1"/>
    </source>
</evidence>
<accession>A0A1G4G5E8</accession>
<dbReference type="PANTHER" id="PTHR10584:SF166">
    <property type="entry name" value="RIBOKINASE"/>
    <property type="match status" value="1"/>
</dbReference>
<feature type="binding site" evidence="12">
    <location>
        <position position="185"/>
    </location>
    <ligand>
        <name>ATP</name>
        <dbReference type="ChEBI" id="CHEBI:30616"/>
    </ligand>
</feature>
<dbReference type="GO" id="GO:0004747">
    <property type="term" value="F:ribokinase activity"/>
    <property type="evidence" value="ECO:0007669"/>
    <property type="project" value="UniProtKB-UniRule"/>
</dbReference>
<feature type="active site" description="Proton acceptor" evidence="12">
    <location>
        <position position="252"/>
    </location>
</feature>
<evidence type="ECO:0000256" key="10">
    <source>
        <dbReference type="ARBA" id="ARBA00022958"/>
    </source>
</evidence>
<dbReference type="InterPro" id="IPR029056">
    <property type="entry name" value="Ribokinase-like"/>
</dbReference>
<dbReference type="GO" id="GO:0005829">
    <property type="term" value="C:cytosol"/>
    <property type="evidence" value="ECO:0007669"/>
    <property type="project" value="TreeGrafter"/>
</dbReference>
<evidence type="ECO:0000256" key="9">
    <source>
        <dbReference type="ARBA" id="ARBA00022842"/>
    </source>
</evidence>
<comment type="subcellular location">
    <subcellularLocation>
        <location evidence="12">Cytoplasm</location>
    </subcellularLocation>
</comment>
<evidence type="ECO:0000256" key="3">
    <source>
        <dbReference type="ARBA" id="ARBA00016943"/>
    </source>
</evidence>
<dbReference type="STRING" id="1642646.ING2E5A_0886"/>
<evidence type="ECO:0000256" key="4">
    <source>
        <dbReference type="ARBA" id="ARBA00022679"/>
    </source>
</evidence>
<dbReference type="EC" id="2.7.1.15" evidence="2 12"/>
<dbReference type="CDD" id="cd01174">
    <property type="entry name" value="ribokinase"/>
    <property type="match status" value="1"/>
</dbReference>
<organism evidence="14 15">
    <name type="scientific">Petrimonas mucosa</name>
    <dbReference type="NCBI Taxonomy" id="1642646"/>
    <lineage>
        <taxon>Bacteria</taxon>
        <taxon>Pseudomonadati</taxon>
        <taxon>Bacteroidota</taxon>
        <taxon>Bacteroidia</taxon>
        <taxon>Bacteroidales</taxon>
        <taxon>Dysgonomonadaceae</taxon>
        <taxon>Petrimonas</taxon>
    </lineage>
</organism>
<comment type="catalytic activity">
    <reaction evidence="12">
        <text>D-ribose + ATP = D-ribose 5-phosphate + ADP + H(+)</text>
        <dbReference type="Rhea" id="RHEA:13697"/>
        <dbReference type="ChEBI" id="CHEBI:15378"/>
        <dbReference type="ChEBI" id="CHEBI:30616"/>
        <dbReference type="ChEBI" id="CHEBI:47013"/>
        <dbReference type="ChEBI" id="CHEBI:78346"/>
        <dbReference type="ChEBI" id="CHEBI:456216"/>
        <dbReference type="EC" id="2.7.1.15"/>
    </reaction>
</comment>
<feature type="binding site" evidence="12">
    <location>
        <begin position="13"/>
        <end position="15"/>
    </location>
    <ligand>
        <name>substrate</name>
    </ligand>
</feature>
<dbReference type="KEGG" id="pmuc:ING2E5A_0886"/>
<dbReference type="EMBL" id="LT608328">
    <property type="protein sequence ID" value="SCM56452.1"/>
    <property type="molecule type" value="Genomic_DNA"/>
</dbReference>
<comment type="function">
    <text evidence="12">Catalyzes the phosphorylation of ribose at O-5 in a reaction requiring ATP and magnesium. The resulting D-ribose-5-phosphate can then be used either for sythesis of nucleotides, histidine, and tryptophan, or as a component of the pentose phosphate pathway.</text>
</comment>
<dbReference type="Gene3D" id="3.40.1190.20">
    <property type="match status" value="1"/>
</dbReference>
<dbReference type="InterPro" id="IPR011611">
    <property type="entry name" value="PfkB_dom"/>
</dbReference>
<keyword evidence="10 12" id="KW-0630">Potassium</keyword>
<evidence type="ECO:0000313" key="15">
    <source>
        <dbReference type="Proteomes" id="UP000178485"/>
    </source>
</evidence>
<dbReference type="HAMAP" id="MF_01987">
    <property type="entry name" value="Ribokinase"/>
    <property type="match status" value="1"/>
</dbReference>
<feature type="binding site" evidence="12">
    <location>
        <begin position="251"/>
        <end position="252"/>
    </location>
    <ligand>
        <name>ATP</name>
        <dbReference type="ChEBI" id="CHEBI:30616"/>
    </ligand>
</feature>
<comment type="pathway">
    <text evidence="12">Carbohydrate metabolism; D-ribose degradation; D-ribose 5-phosphate from beta-D-ribopyranose: step 2/2.</text>
</comment>
<gene>
    <name evidence="12 14" type="primary">rbsK</name>
    <name evidence="14" type="ORF">ING2E5A_0886</name>
</gene>